<evidence type="ECO:0000256" key="8">
    <source>
        <dbReference type="ARBA" id="ARBA00022960"/>
    </source>
</evidence>
<evidence type="ECO:0000313" key="17">
    <source>
        <dbReference type="EMBL" id="SIQ70464.1"/>
    </source>
</evidence>
<accession>A0A1N6UXU1</accession>
<evidence type="ECO:0000256" key="4">
    <source>
        <dbReference type="ARBA" id="ARBA00022618"/>
    </source>
</evidence>
<evidence type="ECO:0000313" key="18">
    <source>
        <dbReference type="Proteomes" id="UP000186819"/>
    </source>
</evidence>
<evidence type="ECO:0000256" key="10">
    <source>
        <dbReference type="ARBA" id="ARBA00022989"/>
    </source>
</evidence>
<dbReference type="STRING" id="34027.SAMN05421829_10682"/>
<reference evidence="18" key="1">
    <citation type="submission" date="2017-01" db="EMBL/GenBank/DDBJ databases">
        <authorList>
            <person name="Varghese N."/>
            <person name="Submissions S."/>
        </authorList>
    </citation>
    <scope>NUCLEOTIDE SEQUENCE [LARGE SCALE GENOMIC DNA]</scope>
    <source>
        <strain evidence="18">ATCC 51758</strain>
    </source>
</reference>
<keyword evidence="5 16" id="KW-0328">Glycosyltransferase</keyword>
<keyword evidence="12 16" id="KW-0131">Cell cycle</keyword>
<dbReference type="InterPro" id="IPR013437">
    <property type="entry name" value="FtsW"/>
</dbReference>
<keyword evidence="4 16" id="KW-0132">Cell division</keyword>
<dbReference type="EMBL" id="FTMD01000006">
    <property type="protein sequence ID" value="SIQ70464.1"/>
    <property type="molecule type" value="Genomic_DNA"/>
</dbReference>
<comment type="function">
    <text evidence="16">Peptidoglycan polymerase that is essential for cell division.</text>
</comment>
<keyword evidence="8 16" id="KW-0133">Cell shape</keyword>
<sequence length="410" mass="44745">MKFVTALSGWISSRNTGGIGSDTSRAVNRLMRPQTPARDLDPLLIWSAAALLLIGLVMVYSSSIAIAEGSKFTGYQQYYFVIRHAIFLAIGVVGGLMAFQVTMRQWQQFAPLLFLAGLALLVIVLIPGVGREVNGAQRWLPLGPVNLQPSELMKLFAALYAADYTVRKLPDMGSFRRGFLPMAITIVLVGFLLLREPDFGAFVVVAAIAFGVLFLGGINVRVFVLLAIVAVIGLALLVWLSPYRRDRLFGFMDPWQDAFGKGYQLSHALIAFGRGEWFGVGLGASVEKLFYLPEAHTDFLLAVIAEELGFVGVLTIVVLFAILVHRAMMIGREAIKLERYFSGLVAMGIGLWIGVQSFINMGVNTGLLPTKGLTLPLMSFGGSGIVANCIALAILLRVDWENRQVMRGRS</sequence>
<dbReference type="GO" id="GO:0008360">
    <property type="term" value="P:regulation of cell shape"/>
    <property type="evidence" value="ECO:0007669"/>
    <property type="project" value="UniProtKB-KW"/>
</dbReference>
<evidence type="ECO:0000256" key="7">
    <source>
        <dbReference type="ARBA" id="ARBA00022692"/>
    </source>
</evidence>
<comment type="subcellular location">
    <subcellularLocation>
        <location evidence="16">Cell inner membrane</location>
        <topology evidence="16">Multi-pass membrane protein</topology>
    </subcellularLocation>
    <subcellularLocation>
        <location evidence="1">Cell membrane</location>
        <topology evidence="1">Multi-pass membrane protein</topology>
    </subcellularLocation>
    <text evidence="16">Localizes to the division septum.</text>
</comment>
<dbReference type="GO" id="GO:0008955">
    <property type="term" value="F:peptidoglycan glycosyltransferase activity"/>
    <property type="evidence" value="ECO:0007669"/>
    <property type="project" value="UniProtKB-UniRule"/>
</dbReference>
<dbReference type="GO" id="GO:0043093">
    <property type="term" value="P:FtsZ-dependent cytokinesis"/>
    <property type="evidence" value="ECO:0007669"/>
    <property type="project" value="UniProtKB-UniRule"/>
</dbReference>
<feature type="transmembrane region" description="Helical" evidence="16">
    <location>
        <begin position="44"/>
        <end position="66"/>
    </location>
</feature>
<dbReference type="InterPro" id="IPR001182">
    <property type="entry name" value="FtsW/RodA"/>
</dbReference>
<keyword evidence="18" id="KW-1185">Reference proteome</keyword>
<dbReference type="EC" id="2.4.99.28" evidence="16"/>
<proteinExistence type="inferred from homology"/>
<dbReference type="UniPathway" id="UPA00219"/>
<evidence type="ECO:0000256" key="14">
    <source>
        <dbReference type="ARBA" id="ARBA00038053"/>
    </source>
</evidence>
<keyword evidence="9 16" id="KW-0573">Peptidoglycan synthesis</keyword>
<feature type="transmembrane region" description="Helical" evidence="16">
    <location>
        <begin position="175"/>
        <end position="193"/>
    </location>
</feature>
<evidence type="ECO:0000256" key="2">
    <source>
        <dbReference type="ARBA" id="ARBA00004752"/>
    </source>
</evidence>
<keyword evidence="7 16" id="KW-0812">Transmembrane</keyword>
<feature type="transmembrane region" description="Helical" evidence="16">
    <location>
        <begin position="109"/>
        <end position="129"/>
    </location>
</feature>
<feature type="transmembrane region" description="Helical" evidence="16">
    <location>
        <begin position="199"/>
        <end position="216"/>
    </location>
</feature>
<dbReference type="PANTHER" id="PTHR30474">
    <property type="entry name" value="CELL CYCLE PROTEIN"/>
    <property type="match status" value="1"/>
</dbReference>
<feature type="transmembrane region" description="Helical" evidence="16">
    <location>
        <begin position="223"/>
        <end position="242"/>
    </location>
</feature>
<evidence type="ECO:0000256" key="1">
    <source>
        <dbReference type="ARBA" id="ARBA00004651"/>
    </source>
</evidence>
<dbReference type="OrthoDB" id="9768187at2"/>
<keyword evidence="11 16" id="KW-0472">Membrane</keyword>
<organism evidence="17 18">
    <name type="scientific">Aromatoleum tolulyticum</name>
    <dbReference type="NCBI Taxonomy" id="34027"/>
    <lineage>
        <taxon>Bacteria</taxon>
        <taxon>Pseudomonadati</taxon>
        <taxon>Pseudomonadota</taxon>
        <taxon>Betaproteobacteria</taxon>
        <taxon>Rhodocyclales</taxon>
        <taxon>Rhodocyclaceae</taxon>
        <taxon>Aromatoleum</taxon>
    </lineage>
</organism>
<keyword evidence="13 16" id="KW-0961">Cell wall biogenesis/degradation</keyword>
<dbReference type="Proteomes" id="UP000186819">
    <property type="component" value="Unassembled WGS sequence"/>
</dbReference>
<protein>
    <recommendedName>
        <fullName evidence="16">Probable peptidoglycan glycosyltransferase FtsW</fullName>
        <shortName evidence="16">PGT</shortName>
        <ecNumber evidence="16">2.4.99.28</ecNumber>
    </recommendedName>
    <alternativeName>
        <fullName evidence="16">Cell division protein FtsW</fullName>
    </alternativeName>
    <alternativeName>
        <fullName evidence="16">Cell wall polymerase</fullName>
    </alternativeName>
    <alternativeName>
        <fullName evidence="16">Peptidoglycan polymerase</fullName>
        <shortName evidence="16">PG polymerase</shortName>
    </alternativeName>
</protein>
<feature type="transmembrane region" description="Helical" evidence="16">
    <location>
        <begin position="308"/>
        <end position="328"/>
    </location>
</feature>
<evidence type="ECO:0000256" key="15">
    <source>
        <dbReference type="ARBA" id="ARBA00049902"/>
    </source>
</evidence>
<dbReference type="GO" id="GO:0032153">
    <property type="term" value="C:cell division site"/>
    <property type="evidence" value="ECO:0007669"/>
    <property type="project" value="UniProtKB-UniRule"/>
</dbReference>
<feature type="transmembrane region" description="Helical" evidence="16">
    <location>
        <begin position="340"/>
        <end position="359"/>
    </location>
</feature>
<dbReference type="Pfam" id="PF01098">
    <property type="entry name" value="FTSW_RODA_SPOVE"/>
    <property type="match status" value="1"/>
</dbReference>
<feature type="transmembrane region" description="Helical" evidence="16">
    <location>
        <begin position="379"/>
        <end position="400"/>
    </location>
</feature>
<comment type="pathway">
    <text evidence="2 16">Cell wall biogenesis; peptidoglycan biosynthesis.</text>
</comment>
<evidence type="ECO:0000256" key="13">
    <source>
        <dbReference type="ARBA" id="ARBA00023316"/>
    </source>
</evidence>
<dbReference type="GO" id="GO:0009252">
    <property type="term" value="P:peptidoglycan biosynthetic process"/>
    <property type="evidence" value="ECO:0007669"/>
    <property type="project" value="UniProtKB-UniRule"/>
</dbReference>
<dbReference type="GO" id="GO:0015648">
    <property type="term" value="F:lipid-linked peptidoglycan transporter activity"/>
    <property type="evidence" value="ECO:0007669"/>
    <property type="project" value="TreeGrafter"/>
</dbReference>
<name>A0A1N6UXU1_9RHOO</name>
<comment type="similarity">
    <text evidence="14 16">Belongs to the SEDS family. FtsW subfamily.</text>
</comment>
<evidence type="ECO:0000256" key="6">
    <source>
        <dbReference type="ARBA" id="ARBA00022679"/>
    </source>
</evidence>
<dbReference type="AlphaFoldDB" id="A0A1N6UXU1"/>
<keyword evidence="6 16" id="KW-0808">Transferase</keyword>
<evidence type="ECO:0000256" key="16">
    <source>
        <dbReference type="HAMAP-Rule" id="MF_00913"/>
    </source>
</evidence>
<evidence type="ECO:0000256" key="12">
    <source>
        <dbReference type="ARBA" id="ARBA00023306"/>
    </source>
</evidence>
<comment type="catalytic activity">
    <reaction evidence="15 16">
        <text>[GlcNAc-(1-&gt;4)-Mur2Ac(oyl-L-Ala-gamma-D-Glu-L-Lys-D-Ala-D-Ala)](n)-di-trans,octa-cis-undecaprenyl diphosphate + beta-D-GlcNAc-(1-&gt;4)-Mur2Ac(oyl-L-Ala-gamma-D-Glu-L-Lys-D-Ala-D-Ala)-di-trans,octa-cis-undecaprenyl diphosphate = [GlcNAc-(1-&gt;4)-Mur2Ac(oyl-L-Ala-gamma-D-Glu-L-Lys-D-Ala-D-Ala)](n+1)-di-trans,octa-cis-undecaprenyl diphosphate + di-trans,octa-cis-undecaprenyl diphosphate + H(+)</text>
        <dbReference type="Rhea" id="RHEA:23708"/>
        <dbReference type="Rhea" id="RHEA-COMP:9602"/>
        <dbReference type="Rhea" id="RHEA-COMP:9603"/>
        <dbReference type="ChEBI" id="CHEBI:15378"/>
        <dbReference type="ChEBI" id="CHEBI:58405"/>
        <dbReference type="ChEBI" id="CHEBI:60033"/>
        <dbReference type="ChEBI" id="CHEBI:78435"/>
        <dbReference type="EC" id="2.4.99.28"/>
    </reaction>
</comment>
<evidence type="ECO:0000256" key="11">
    <source>
        <dbReference type="ARBA" id="ARBA00023136"/>
    </source>
</evidence>
<gene>
    <name evidence="16" type="primary">ftsW</name>
    <name evidence="17" type="ORF">SAMN05421829_10682</name>
</gene>
<dbReference type="HAMAP" id="MF_00913">
    <property type="entry name" value="PGT_FtsW_proteobact"/>
    <property type="match status" value="1"/>
</dbReference>
<keyword evidence="10 16" id="KW-1133">Transmembrane helix</keyword>
<feature type="transmembrane region" description="Helical" evidence="16">
    <location>
        <begin position="78"/>
        <end position="103"/>
    </location>
</feature>
<dbReference type="PANTHER" id="PTHR30474:SF2">
    <property type="entry name" value="PEPTIDOGLYCAN GLYCOSYLTRANSFERASE FTSW-RELATED"/>
    <property type="match status" value="1"/>
</dbReference>
<keyword evidence="3 16" id="KW-1003">Cell membrane</keyword>
<dbReference type="GO" id="GO:0005886">
    <property type="term" value="C:plasma membrane"/>
    <property type="evidence" value="ECO:0007669"/>
    <property type="project" value="UniProtKB-SubCell"/>
</dbReference>
<evidence type="ECO:0000256" key="9">
    <source>
        <dbReference type="ARBA" id="ARBA00022984"/>
    </source>
</evidence>
<keyword evidence="16" id="KW-0997">Cell inner membrane</keyword>
<dbReference type="RefSeq" id="WP_076602093.1">
    <property type="nucleotide sequence ID" value="NZ_FTMD01000006.1"/>
</dbReference>
<evidence type="ECO:0000256" key="5">
    <source>
        <dbReference type="ARBA" id="ARBA00022676"/>
    </source>
</evidence>
<dbReference type="NCBIfam" id="TIGR02614">
    <property type="entry name" value="ftsW"/>
    <property type="match status" value="1"/>
</dbReference>
<dbReference type="GO" id="GO:0071555">
    <property type="term" value="P:cell wall organization"/>
    <property type="evidence" value="ECO:0007669"/>
    <property type="project" value="UniProtKB-KW"/>
</dbReference>
<evidence type="ECO:0000256" key="3">
    <source>
        <dbReference type="ARBA" id="ARBA00022475"/>
    </source>
</evidence>